<evidence type="ECO:0000256" key="1">
    <source>
        <dbReference type="SAM" id="MobiDB-lite"/>
    </source>
</evidence>
<gene>
    <name evidence="3" type="ORF">FC51_GL000881</name>
</gene>
<evidence type="ECO:0000313" key="3">
    <source>
        <dbReference type="EMBL" id="KRM45294.1"/>
    </source>
</evidence>
<sequence>MKKIIGLLLSLTVAISMVIDSYIVFFNGPRHLSTAREKSSPTKTTTSTTQSKAYKNGTFTGKDVSTEWGTVQVRAVIQGGKLTQVDVLKYPDSEDRSRQINSRVLPTYKQEAIKAQSANIQHVSGATVTYRGFKGSLQDALNQAKQSNQQNQQQTGR</sequence>
<name>A0A0R1YRT5_9LACO</name>
<dbReference type="InterPro" id="IPR007329">
    <property type="entry name" value="FMN-bd"/>
</dbReference>
<evidence type="ECO:0000259" key="2">
    <source>
        <dbReference type="SMART" id="SM00900"/>
    </source>
</evidence>
<organism evidence="3 4">
    <name type="scientific">Lentilactobacillus parabuchneri DSM 5707 = NBRC 107865</name>
    <dbReference type="NCBI Taxonomy" id="1423784"/>
    <lineage>
        <taxon>Bacteria</taxon>
        <taxon>Bacillati</taxon>
        <taxon>Bacillota</taxon>
        <taxon>Bacilli</taxon>
        <taxon>Lactobacillales</taxon>
        <taxon>Lactobacillaceae</taxon>
        <taxon>Lentilactobacillus</taxon>
    </lineage>
</organism>
<dbReference type="GO" id="GO:0016020">
    <property type="term" value="C:membrane"/>
    <property type="evidence" value="ECO:0007669"/>
    <property type="project" value="InterPro"/>
</dbReference>
<accession>A0A0R1YRT5</accession>
<dbReference type="PATRIC" id="fig|1423784.4.peg.884"/>
<feature type="region of interest" description="Disordered" evidence="1">
    <location>
        <begin position="33"/>
        <end position="56"/>
    </location>
</feature>
<dbReference type="GO" id="GO:0010181">
    <property type="term" value="F:FMN binding"/>
    <property type="evidence" value="ECO:0007669"/>
    <property type="project" value="InterPro"/>
</dbReference>
<dbReference type="RefSeq" id="WP_057909019.1">
    <property type="nucleotide sequence ID" value="NZ_AZGK01000018.1"/>
</dbReference>
<reference evidence="3 4" key="1">
    <citation type="journal article" date="2015" name="Genome Announc.">
        <title>Expanding the biotechnology potential of lactobacilli through comparative genomics of 213 strains and associated genera.</title>
        <authorList>
            <person name="Sun Z."/>
            <person name="Harris H.M."/>
            <person name="McCann A."/>
            <person name="Guo C."/>
            <person name="Argimon S."/>
            <person name="Zhang W."/>
            <person name="Yang X."/>
            <person name="Jeffery I.B."/>
            <person name="Cooney J.C."/>
            <person name="Kagawa T.F."/>
            <person name="Liu W."/>
            <person name="Song Y."/>
            <person name="Salvetti E."/>
            <person name="Wrobel A."/>
            <person name="Rasinkangas P."/>
            <person name="Parkhill J."/>
            <person name="Rea M.C."/>
            <person name="O'Sullivan O."/>
            <person name="Ritari J."/>
            <person name="Douillard F.P."/>
            <person name="Paul Ross R."/>
            <person name="Yang R."/>
            <person name="Briner A.E."/>
            <person name="Felis G.E."/>
            <person name="de Vos W.M."/>
            <person name="Barrangou R."/>
            <person name="Klaenhammer T.R."/>
            <person name="Caufield P.W."/>
            <person name="Cui Y."/>
            <person name="Zhang H."/>
            <person name="O'Toole P.W."/>
        </authorList>
    </citation>
    <scope>NUCLEOTIDE SEQUENCE [LARGE SCALE GENOMIC DNA]</scope>
    <source>
        <strain evidence="3 4">DSM 5707</strain>
    </source>
</reference>
<protein>
    <recommendedName>
        <fullName evidence="2">FMN-binding domain-containing protein</fullName>
    </recommendedName>
</protein>
<proteinExistence type="predicted"/>
<dbReference type="Gene3D" id="3.90.1010.20">
    <property type="match status" value="1"/>
</dbReference>
<evidence type="ECO:0000313" key="4">
    <source>
        <dbReference type="Proteomes" id="UP000051957"/>
    </source>
</evidence>
<comment type="caution">
    <text evidence="3">The sequence shown here is derived from an EMBL/GenBank/DDBJ whole genome shotgun (WGS) entry which is preliminary data.</text>
</comment>
<dbReference type="AlphaFoldDB" id="A0A0R1YRT5"/>
<dbReference type="Pfam" id="PF04205">
    <property type="entry name" value="FMN_bind"/>
    <property type="match status" value="1"/>
</dbReference>
<dbReference type="GeneID" id="69802456"/>
<dbReference type="EMBL" id="AZGK01000018">
    <property type="protein sequence ID" value="KRM45294.1"/>
    <property type="molecule type" value="Genomic_DNA"/>
</dbReference>
<feature type="domain" description="FMN-binding" evidence="2">
    <location>
        <begin position="66"/>
        <end position="144"/>
    </location>
</feature>
<dbReference type="Proteomes" id="UP000051957">
    <property type="component" value="Unassembled WGS sequence"/>
</dbReference>
<feature type="compositionally biased region" description="Low complexity" evidence="1">
    <location>
        <begin position="41"/>
        <end position="52"/>
    </location>
</feature>
<dbReference type="SMART" id="SM00900">
    <property type="entry name" value="FMN_bind"/>
    <property type="match status" value="1"/>
</dbReference>